<name>A0A6J4RHT5_9ACTN</name>
<dbReference type="GO" id="GO:0046872">
    <property type="term" value="F:metal ion binding"/>
    <property type="evidence" value="ECO:0007669"/>
    <property type="project" value="UniProtKB-KW"/>
</dbReference>
<reference evidence="2" key="1">
    <citation type="submission" date="2020-02" db="EMBL/GenBank/DDBJ databases">
        <authorList>
            <person name="Meier V. D."/>
        </authorList>
    </citation>
    <scope>NUCLEOTIDE SEQUENCE</scope>
    <source>
        <strain evidence="2">AVDCRST_MAG13</strain>
    </source>
</reference>
<dbReference type="EMBL" id="CADCVO010000100">
    <property type="protein sequence ID" value="CAA9474077.1"/>
    <property type="molecule type" value="Genomic_DNA"/>
</dbReference>
<dbReference type="SUPFAM" id="SSF54593">
    <property type="entry name" value="Glyoxalase/Bleomycin resistance protein/Dihydroxybiphenyl dioxygenase"/>
    <property type="match status" value="1"/>
</dbReference>
<organism evidence="2">
    <name type="scientific">uncultured Solirubrobacteraceae bacterium</name>
    <dbReference type="NCBI Taxonomy" id="1162706"/>
    <lineage>
        <taxon>Bacteria</taxon>
        <taxon>Bacillati</taxon>
        <taxon>Actinomycetota</taxon>
        <taxon>Thermoleophilia</taxon>
        <taxon>Solirubrobacterales</taxon>
        <taxon>Solirubrobacteraceae</taxon>
        <taxon>environmental samples</taxon>
    </lineage>
</organism>
<dbReference type="AlphaFoldDB" id="A0A6J4RHT5"/>
<dbReference type="GO" id="GO:0004462">
    <property type="term" value="F:lactoylglutathione lyase activity"/>
    <property type="evidence" value="ECO:0007669"/>
    <property type="project" value="InterPro"/>
</dbReference>
<dbReference type="InterPro" id="IPR018146">
    <property type="entry name" value="Glyoxalase_1_CS"/>
</dbReference>
<dbReference type="Gene3D" id="3.10.180.10">
    <property type="entry name" value="2,3-Dihydroxybiphenyl 1,2-Dioxygenase, domain 1"/>
    <property type="match status" value="2"/>
</dbReference>
<dbReference type="InterPro" id="IPR029068">
    <property type="entry name" value="Glyas_Bleomycin-R_OHBP_Dase"/>
</dbReference>
<dbReference type="PANTHER" id="PTHR40280:SF1">
    <property type="entry name" value="VOC DOMAIN-CONTAINING PROTEIN"/>
    <property type="match status" value="1"/>
</dbReference>
<accession>A0A6J4RHT5</accession>
<dbReference type="CDD" id="cd06587">
    <property type="entry name" value="VOC"/>
    <property type="match status" value="1"/>
</dbReference>
<sequence>MDGPANAYDRAAESLGNVVELQHVNLRVPDQQAATAFYISGLGLTRDPFLMTGTDNMWANAGASQFHLPTGAAQVLRGATGLVVPDRAQLLERLAKARGQLEGTRFAFAETEDGAEATCPWGNRIRCHAPDAARFGPITLGIPYVEFDVPVGTAEGIARFYREILGAPAAAEAATARALVARDQHLVFRETDCPAPPFDGHHVQVALADFGAPYAKLRERGLVSREDNAWQYRFRDIVDLDTGAVLFTVEHEVRSMTHPMYGRPLVNRNAAINNRNYAPGHEAWAWAMPPR</sequence>
<evidence type="ECO:0008006" key="3">
    <source>
        <dbReference type="Google" id="ProtNLM"/>
    </source>
</evidence>
<protein>
    <recommendedName>
        <fullName evidence="3">VOC domain-containing protein</fullName>
    </recommendedName>
</protein>
<evidence type="ECO:0000313" key="2">
    <source>
        <dbReference type="EMBL" id="CAA9474077.1"/>
    </source>
</evidence>
<keyword evidence="1" id="KW-0479">Metal-binding</keyword>
<gene>
    <name evidence="2" type="ORF">AVDCRST_MAG13-685</name>
</gene>
<evidence type="ECO:0000256" key="1">
    <source>
        <dbReference type="ARBA" id="ARBA00022723"/>
    </source>
</evidence>
<proteinExistence type="predicted"/>
<dbReference type="PROSITE" id="PS00934">
    <property type="entry name" value="GLYOXALASE_I_1"/>
    <property type="match status" value="1"/>
</dbReference>
<dbReference type="PANTHER" id="PTHR40280">
    <property type="entry name" value="BLR6907 PROTEIN"/>
    <property type="match status" value="1"/>
</dbReference>